<dbReference type="EMBL" id="AP027732">
    <property type="protein sequence ID" value="BDZ48156.1"/>
    <property type="molecule type" value="Genomic_DNA"/>
</dbReference>
<reference evidence="2" key="1">
    <citation type="journal article" date="2019" name="Int. J. Syst. Evol. Microbiol.">
        <title>The Global Catalogue of Microorganisms (GCM) 10K type strain sequencing project: providing services to taxonomists for standard genome sequencing and annotation.</title>
        <authorList>
            <consortium name="The Broad Institute Genomics Platform"/>
            <consortium name="The Broad Institute Genome Sequencing Center for Infectious Disease"/>
            <person name="Wu L."/>
            <person name="Ma J."/>
        </authorList>
    </citation>
    <scope>NUCLEOTIDE SEQUENCE [LARGE SCALE GENOMIC DNA]</scope>
    <source>
        <strain evidence="2">NBRC 108728</strain>
    </source>
</reference>
<gene>
    <name evidence="1" type="ORF">GCM10025867_03970</name>
</gene>
<dbReference type="RefSeq" id="WP_286345182.1">
    <property type="nucleotide sequence ID" value="NZ_AP027732.1"/>
</dbReference>
<evidence type="ECO:0000313" key="1">
    <source>
        <dbReference type="EMBL" id="BDZ48156.1"/>
    </source>
</evidence>
<evidence type="ECO:0000313" key="2">
    <source>
        <dbReference type="Proteomes" id="UP001321486"/>
    </source>
</evidence>
<sequence>MIVTLWSPGLYGSTLKGGPPAAVGLTSRRVFKETRADAPAGRGDRVGTISVETVAVLLGGRGGVGPGTFAVHAEHTTTHAATRQAFRSFSMISSEA</sequence>
<name>A0ABM8GJ11_9MICO</name>
<organism evidence="1 2">
    <name type="scientific">Frondihabitans sucicola</name>
    <dbReference type="NCBI Taxonomy" id="1268041"/>
    <lineage>
        <taxon>Bacteria</taxon>
        <taxon>Bacillati</taxon>
        <taxon>Actinomycetota</taxon>
        <taxon>Actinomycetes</taxon>
        <taxon>Micrococcales</taxon>
        <taxon>Microbacteriaceae</taxon>
        <taxon>Frondihabitans</taxon>
    </lineage>
</organism>
<protein>
    <submittedName>
        <fullName evidence="1">Uncharacterized protein</fullName>
    </submittedName>
</protein>
<accession>A0ABM8GJ11</accession>
<proteinExistence type="predicted"/>
<dbReference type="Proteomes" id="UP001321486">
    <property type="component" value="Chromosome"/>
</dbReference>
<keyword evidence="2" id="KW-1185">Reference proteome</keyword>